<dbReference type="AlphaFoldDB" id="A0A7R9P8W8"/>
<organism evidence="1">
    <name type="scientific">Timema californicum</name>
    <name type="common">California timema</name>
    <name type="synonym">Walking stick</name>
    <dbReference type="NCBI Taxonomy" id="61474"/>
    <lineage>
        <taxon>Eukaryota</taxon>
        <taxon>Metazoa</taxon>
        <taxon>Ecdysozoa</taxon>
        <taxon>Arthropoda</taxon>
        <taxon>Hexapoda</taxon>
        <taxon>Insecta</taxon>
        <taxon>Pterygota</taxon>
        <taxon>Neoptera</taxon>
        <taxon>Polyneoptera</taxon>
        <taxon>Phasmatodea</taxon>
        <taxon>Timematodea</taxon>
        <taxon>Timematoidea</taxon>
        <taxon>Timematidae</taxon>
        <taxon>Timema</taxon>
    </lineage>
</organism>
<dbReference type="EMBL" id="OE181952">
    <property type="protein sequence ID" value="CAD7573920.1"/>
    <property type="molecule type" value="Genomic_DNA"/>
</dbReference>
<name>A0A7R9P8W8_TIMCA</name>
<accession>A0A7R9P8W8</accession>
<protein>
    <submittedName>
        <fullName evidence="1">(California timema) hypothetical protein</fullName>
    </submittedName>
</protein>
<proteinExistence type="predicted"/>
<sequence length="281" mass="32205">MVRLYNHTLLPDLEDFNPSFLGLSYLGQGFVTEQTGIIEIAYVGSPRADCSNMDRQTGLHQNVEEWIEGVGDPECVVESLASHRKREYEDERHTVCTREYRLHWLNDLRQYCRIADDRKIPKYMCKELHQNIHVCPLILVGPVLVPEAVSVSYSSKLILNDGEGKNLSTLDRDLNLDFLVISSLVYYESSVLVHVATEGYEHRCIKPEVLVVLYLRPPKYVTCSNGPGVPARKTHIAAIAAIVSQIYTWEKKKKWYQRMSKPEGRRLKELVYLWINAGVIA</sequence>
<gene>
    <name evidence="1" type="ORF">TCMB3V08_LOCUS6541</name>
</gene>
<evidence type="ECO:0000313" key="1">
    <source>
        <dbReference type="EMBL" id="CAD7573920.1"/>
    </source>
</evidence>
<reference evidence="1" key="1">
    <citation type="submission" date="2020-11" db="EMBL/GenBank/DDBJ databases">
        <authorList>
            <person name="Tran Van P."/>
        </authorList>
    </citation>
    <scope>NUCLEOTIDE SEQUENCE</scope>
</reference>